<gene>
    <name evidence="2" type="ORF">PR048_004341</name>
</gene>
<proteinExistence type="predicted"/>
<evidence type="ECO:0000313" key="3">
    <source>
        <dbReference type="Proteomes" id="UP001159363"/>
    </source>
</evidence>
<comment type="caution">
    <text evidence="2">The sequence shown here is derived from an EMBL/GenBank/DDBJ whole genome shotgun (WGS) entry which is preliminary data.</text>
</comment>
<evidence type="ECO:0000256" key="1">
    <source>
        <dbReference type="SAM" id="MobiDB-lite"/>
    </source>
</evidence>
<evidence type="ECO:0000313" key="2">
    <source>
        <dbReference type="EMBL" id="KAJ8891788.1"/>
    </source>
</evidence>
<name>A0ABQ9I743_9NEOP</name>
<dbReference type="Proteomes" id="UP001159363">
    <property type="component" value="Chromosome 2"/>
</dbReference>
<protein>
    <submittedName>
        <fullName evidence="2">Uncharacterized protein</fullName>
    </submittedName>
</protein>
<organism evidence="2 3">
    <name type="scientific">Dryococelus australis</name>
    <dbReference type="NCBI Taxonomy" id="614101"/>
    <lineage>
        <taxon>Eukaryota</taxon>
        <taxon>Metazoa</taxon>
        <taxon>Ecdysozoa</taxon>
        <taxon>Arthropoda</taxon>
        <taxon>Hexapoda</taxon>
        <taxon>Insecta</taxon>
        <taxon>Pterygota</taxon>
        <taxon>Neoptera</taxon>
        <taxon>Polyneoptera</taxon>
        <taxon>Phasmatodea</taxon>
        <taxon>Verophasmatodea</taxon>
        <taxon>Anareolatae</taxon>
        <taxon>Phasmatidae</taxon>
        <taxon>Eurycanthinae</taxon>
        <taxon>Dryococelus</taxon>
    </lineage>
</organism>
<dbReference type="SUPFAM" id="SSF117892">
    <property type="entry name" value="Band 7/SPFH domain"/>
    <property type="match status" value="1"/>
</dbReference>
<feature type="compositionally biased region" description="Basic and acidic residues" evidence="1">
    <location>
        <begin position="1"/>
        <end position="14"/>
    </location>
</feature>
<feature type="region of interest" description="Disordered" evidence="1">
    <location>
        <begin position="1"/>
        <end position="22"/>
    </location>
</feature>
<dbReference type="Gene3D" id="3.30.479.30">
    <property type="entry name" value="Band 7 domain"/>
    <property type="match status" value="1"/>
</dbReference>
<keyword evidence="3" id="KW-1185">Reference proteome</keyword>
<dbReference type="InterPro" id="IPR036013">
    <property type="entry name" value="Band_7/SPFH_dom_sf"/>
</dbReference>
<reference evidence="2 3" key="1">
    <citation type="submission" date="2023-02" db="EMBL/GenBank/DDBJ databases">
        <title>LHISI_Scaffold_Assembly.</title>
        <authorList>
            <person name="Stuart O.P."/>
            <person name="Cleave R."/>
            <person name="Magrath M.J.L."/>
            <person name="Mikheyev A.S."/>
        </authorList>
    </citation>
    <scope>NUCLEOTIDE SEQUENCE [LARGE SCALE GENOMIC DNA]</scope>
    <source>
        <strain evidence="2">Daus_M_001</strain>
        <tissue evidence="2">Leg muscle</tissue>
    </source>
</reference>
<dbReference type="EMBL" id="JARBHB010000002">
    <property type="protein sequence ID" value="KAJ8891788.1"/>
    <property type="molecule type" value="Genomic_DNA"/>
</dbReference>
<sequence length="870" mass="97837">MKSWGKREIPEKTHRPTATSGTIPTCENPEYLLIPAFRCAATSPRWRPWPCKCVGVSPDIASSALSITRRMSDFRSLALACPFPLPGRPHTACRMSDFRSLALACPFPLPGRPHTAVGATKSSRSDEVIEILRALSCALQRRQLLLQALLVKELLATTVLTKDSVTVSVDAVVYYKVSEPLRAVVQVNDYCIGDSVSQPLEWTSRPPVKASAGQGNPQLHMVPTVGLLVTYGSADVGNPGWPHFNFKGVSISLASDRSWAVATAVLVPVWVSEHGFCLCKLYLAWHMVLRLGAWVMKWFCGQRQLRHSLQLIDVHTERPLARTGDLWEPQSPTWLGQSDMRAPRIADSRGLSVRNHSVRLNTLTIISLLCGSLLRCKSALQEFLCLEACIVCFKLLGSSVKLQEHLQLYKMYIYEIKKSGHGDLLSQLTKRWNSGATQLSSRGGAMELENVVAPSEPPEKQLLGKSSEEEQIEEHDKYPHLLYGYICNELKRSIKGQSASGPDRIKAMHVLKFDDPPAINFGSMASFSRRVERVKYMETVEVKLDASSKVKTNTYHLVQQCKTKHDTRIAHDQVVWIEADRLEKKGFVVKREPWYWTAAKSGTVIGYGVVFVPDEGQVLGIIDVVSAVKHEFKLVNRFSRGSPISPAPSFQCHSIFTSINLIDSQDLAGKSRPNLLRPSLVSSQITAKEIAWKSHLGRKTLLSSTLVWHSFIATSCFDPSMSGLPIIVEQNLQSIRWFTHHTNREHELDVDRRYLKVAKIYTVSRSREHYHSTARLFFVICKFLASVQSAYTRHRRSWQKNLAHKFQALFKTAAILPRFFTPLVTRRKSLILIIYAMESTILHSDKSPCKTLLSNVRRVCRIGVLHFMSP</sequence>
<accession>A0ABQ9I743</accession>